<dbReference type="PANTHER" id="PTHR47326:SF1">
    <property type="entry name" value="HTH PSQ-TYPE DOMAIN-CONTAINING PROTEIN"/>
    <property type="match status" value="1"/>
</dbReference>
<dbReference type="AlphaFoldDB" id="A0A1L5BY19"/>
<dbReference type="Pfam" id="PF16087">
    <property type="entry name" value="DUF4817"/>
    <property type="match status" value="1"/>
</dbReference>
<dbReference type="Gene3D" id="3.30.420.10">
    <property type="entry name" value="Ribonuclease H-like superfamily/Ribonuclease H"/>
    <property type="match status" value="1"/>
</dbReference>
<dbReference type="GO" id="GO:0003676">
    <property type="term" value="F:nucleic acid binding"/>
    <property type="evidence" value="ECO:0007669"/>
    <property type="project" value="InterPro"/>
</dbReference>
<organism evidence="2">
    <name type="scientific">Bactrocera tryoni</name>
    <name type="common">Queensland fruit fly</name>
    <name type="synonym">Tephritis tryoni</name>
    <dbReference type="NCBI Taxonomy" id="59916"/>
    <lineage>
        <taxon>Eukaryota</taxon>
        <taxon>Metazoa</taxon>
        <taxon>Ecdysozoa</taxon>
        <taxon>Arthropoda</taxon>
        <taxon>Hexapoda</taxon>
        <taxon>Insecta</taxon>
        <taxon>Pterygota</taxon>
        <taxon>Neoptera</taxon>
        <taxon>Endopterygota</taxon>
        <taxon>Diptera</taxon>
        <taxon>Brachycera</taxon>
        <taxon>Muscomorpha</taxon>
        <taxon>Tephritoidea</taxon>
        <taxon>Tephritidae</taxon>
        <taxon>Bactrocera</taxon>
        <taxon>Bactrocera</taxon>
    </lineage>
</organism>
<dbReference type="EMBL" id="KX931012">
    <property type="protein sequence ID" value="APL98302.1"/>
    <property type="molecule type" value="Genomic_DNA"/>
</dbReference>
<feature type="domain" description="DUF4817" evidence="1">
    <location>
        <begin position="18"/>
        <end position="66"/>
    </location>
</feature>
<evidence type="ECO:0000313" key="2">
    <source>
        <dbReference type="EMBL" id="APL98302.1"/>
    </source>
</evidence>
<reference evidence="2" key="2">
    <citation type="submission" date="2016-09" db="EMBL/GenBank/DDBJ databases">
        <authorList>
            <person name="Capua I."/>
            <person name="De Benedictis P."/>
            <person name="Joannis T."/>
            <person name="Lombin L.H."/>
            <person name="Cattoli G."/>
        </authorList>
    </citation>
    <scope>NUCLEOTIDE SEQUENCE</scope>
</reference>
<dbReference type="InterPro" id="IPR036397">
    <property type="entry name" value="RNaseH_sf"/>
</dbReference>
<dbReference type="PANTHER" id="PTHR47326">
    <property type="entry name" value="TRANSPOSABLE ELEMENT TC3 TRANSPOSASE-LIKE PROTEIN"/>
    <property type="match status" value="1"/>
</dbReference>
<accession>A0A1L5BY19</accession>
<name>A0A1L5BY19_BACRY</name>
<reference evidence="2" key="1">
    <citation type="journal article" date="2014" name="BMC Genomics">
        <title>The draft genome of the pest tephritid fruit fly Bactrocera tryoni: resources for the genomic analysis of hybridising species.</title>
        <authorList>
            <person name="Gilchrist A.S."/>
            <person name="Shearman D.C."/>
            <person name="Frommer M."/>
            <person name="Raphael K.A."/>
            <person name="Deshpande N.P."/>
            <person name="Wilkins M.R."/>
            <person name="Sherwin W.B."/>
            <person name="Sved J.A."/>
        </authorList>
    </citation>
    <scope>NUCLEOTIDE SEQUENCE</scope>
</reference>
<evidence type="ECO:0000259" key="1">
    <source>
        <dbReference type="Pfam" id="PF16087"/>
    </source>
</evidence>
<sequence>MLFLFSIVWHFIMERLTPEQRLQIVQLYYENSRSVKNVFRALRSTYGQHNRPTERTIRNTITHLETQHSLLDNIRPNRPRPARSEENIAAVAESVHEDRGESIRRRSQQLGLTYGTTWRILRRDLKLKAYKIQLVQELKPLDLPKRHRFALWALEKFQEDPTFSSQILFSDEAHFWLNGYVNKQNCRIWDEEQPEEIQELPFHPEKTTVWCGLWAGGIIGPYFFKNDAGENVTVNGDRYRAMITDYLMPEIEARDLGDIWFQQDGATSHTSHQSMDLLREHFGEQIISRFGPVDWPPRSCDITPLDFFLWGYVKSKVYADNPASIQALEQNITRVIRQLPVEMLERVIENWTQRMDHLRRSRGQHLKEIIFKK</sequence>
<protein>
    <submittedName>
        <fullName evidence="2">Putative DD41D transposase</fullName>
    </submittedName>
</protein>
<dbReference type="InterPro" id="IPR032135">
    <property type="entry name" value="DUF4817"/>
</dbReference>
<proteinExistence type="predicted"/>